<reference evidence="14 15" key="1">
    <citation type="submission" date="2017-06" db="EMBL/GenBank/DDBJ databases">
        <authorList>
            <person name="Kim H.J."/>
            <person name="Triplett B.A."/>
        </authorList>
    </citation>
    <scope>NUCLEOTIDE SEQUENCE [LARGE SCALE GENOMIC DNA]</scope>
    <source>
        <strain evidence="14 15">U15</strain>
    </source>
</reference>
<evidence type="ECO:0000256" key="4">
    <source>
        <dbReference type="ARBA" id="ARBA00022475"/>
    </source>
</evidence>
<evidence type="ECO:0000256" key="2">
    <source>
        <dbReference type="ARBA" id="ARBA00009477"/>
    </source>
</evidence>
<keyword evidence="6 9" id="KW-0472">Membrane</keyword>
<comment type="subcellular location">
    <subcellularLocation>
        <location evidence="1">Cell membrane</location>
    </subcellularLocation>
</comment>
<dbReference type="Pfam" id="PF25917">
    <property type="entry name" value="BSH_RND"/>
    <property type="match status" value="1"/>
</dbReference>
<accession>A0A239KEG8</accession>
<dbReference type="Gene3D" id="2.40.50.100">
    <property type="match status" value="1"/>
</dbReference>
<evidence type="ECO:0000313" key="14">
    <source>
        <dbReference type="EMBL" id="SNT16102.1"/>
    </source>
</evidence>
<dbReference type="AlphaFoldDB" id="A0A239KEG8"/>
<name>A0A239KEG8_9BURK</name>
<dbReference type="Gene3D" id="2.40.420.20">
    <property type="match status" value="1"/>
</dbReference>
<dbReference type="Pfam" id="PF25876">
    <property type="entry name" value="HH_MFP_RND"/>
    <property type="match status" value="1"/>
</dbReference>
<dbReference type="PANTHER" id="PTHR30469">
    <property type="entry name" value="MULTIDRUG RESISTANCE PROTEIN MDTA"/>
    <property type="match status" value="1"/>
</dbReference>
<dbReference type="EMBL" id="FZOT01000015">
    <property type="protein sequence ID" value="SNT16102.1"/>
    <property type="molecule type" value="Genomic_DNA"/>
</dbReference>
<dbReference type="InterPro" id="IPR058626">
    <property type="entry name" value="MdtA-like_b-barrel"/>
</dbReference>
<gene>
    <name evidence="14" type="ORF">SAMN06265795_115114</name>
</gene>
<dbReference type="SUPFAM" id="SSF111369">
    <property type="entry name" value="HlyD-like secretion proteins"/>
    <property type="match status" value="1"/>
</dbReference>
<dbReference type="InterPro" id="IPR058624">
    <property type="entry name" value="MdtA-like_HH"/>
</dbReference>
<evidence type="ECO:0000256" key="1">
    <source>
        <dbReference type="ARBA" id="ARBA00004236"/>
    </source>
</evidence>
<keyword evidence="7" id="KW-0175">Coiled coil</keyword>
<evidence type="ECO:0000256" key="9">
    <source>
        <dbReference type="SAM" id="Phobius"/>
    </source>
</evidence>
<evidence type="ECO:0000313" key="15">
    <source>
        <dbReference type="Proteomes" id="UP000198284"/>
    </source>
</evidence>
<proteinExistence type="inferred from homology"/>
<keyword evidence="4" id="KW-1003">Cell membrane</keyword>
<evidence type="ECO:0000259" key="13">
    <source>
        <dbReference type="Pfam" id="PF25967"/>
    </source>
</evidence>
<feature type="coiled-coil region" evidence="7">
    <location>
        <begin position="127"/>
        <end position="157"/>
    </location>
</feature>
<feature type="transmembrane region" description="Helical" evidence="9">
    <location>
        <begin position="26"/>
        <end position="44"/>
    </location>
</feature>
<feature type="compositionally biased region" description="Basic and acidic residues" evidence="8">
    <location>
        <begin position="404"/>
        <end position="413"/>
    </location>
</feature>
<keyword evidence="3" id="KW-0813">Transport</keyword>
<evidence type="ECO:0000256" key="3">
    <source>
        <dbReference type="ARBA" id="ARBA00022448"/>
    </source>
</evidence>
<dbReference type="GO" id="GO:0015562">
    <property type="term" value="F:efflux transmembrane transporter activity"/>
    <property type="evidence" value="ECO:0007669"/>
    <property type="project" value="TreeGrafter"/>
</dbReference>
<dbReference type="Gene3D" id="1.10.287.470">
    <property type="entry name" value="Helix hairpin bin"/>
    <property type="match status" value="1"/>
</dbReference>
<keyword evidence="9" id="KW-1133">Transmembrane helix</keyword>
<sequence length="423" mass="44718">MEFRCWNGTGAGRTHTFWFAIMKKKLIAAAIVVAFAGAGAVWYGKTMQETEKQSAKPAQPPAVTVGTAAARQMDVPVRLTANGNVSSLNSVDIRPQVTNTIVKVHFREGQFVKAGEVLFSLDDRADRVNLQKAEAQLEKDKATLADQERQLARSKELFSKGFISQSAVDTVATQVEAQRATLRADEAAVAAARVALSYDVIRATSNGRAGVISVFPGSLVQPSPTAAPLVTISQLDPIAVTFTLPETELQALLGNGQAGGSVKVAANVAGRPAPLEGKLSFVDNAIDPQTGTVKVKAIFPNAEQALWPGQYVPISATVREIKDGVVIPQAAIITGIDSRVVYVVDADKTAKPRRVEVIYSFGTDAVVNGVKAGEIVVVDGKQNLRPGSKVREAEAGGQGGKGRSKAENKEEGRGQTVAQKIAP</sequence>
<evidence type="ECO:0000259" key="10">
    <source>
        <dbReference type="Pfam" id="PF25876"/>
    </source>
</evidence>
<dbReference type="Pfam" id="PF25967">
    <property type="entry name" value="RND-MFP_C"/>
    <property type="match status" value="1"/>
</dbReference>
<organism evidence="14 15">
    <name type="scientific">Noviherbaspirillum humi</name>
    <dbReference type="NCBI Taxonomy" id="1688639"/>
    <lineage>
        <taxon>Bacteria</taxon>
        <taxon>Pseudomonadati</taxon>
        <taxon>Pseudomonadota</taxon>
        <taxon>Betaproteobacteria</taxon>
        <taxon>Burkholderiales</taxon>
        <taxon>Oxalobacteraceae</taxon>
        <taxon>Noviherbaspirillum</taxon>
    </lineage>
</organism>
<comment type="similarity">
    <text evidence="2">Belongs to the membrane fusion protein (MFP) (TC 8.A.1) family.</text>
</comment>
<dbReference type="NCBIfam" id="TIGR01730">
    <property type="entry name" value="RND_mfp"/>
    <property type="match status" value="1"/>
</dbReference>
<evidence type="ECO:0000256" key="7">
    <source>
        <dbReference type="SAM" id="Coils"/>
    </source>
</evidence>
<keyword evidence="15" id="KW-1185">Reference proteome</keyword>
<dbReference type="InterPro" id="IPR058625">
    <property type="entry name" value="MdtA-like_BSH"/>
</dbReference>
<dbReference type="Proteomes" id="UP000198284">
    <property type="component" value="Unassembled WGS sequence"/>
</dbReference>
<dbReference type="Gene3D" id="2.40.30.170">
    <property type="match status" value="1"/>
</dbReference>
<keyword evidence="9" id="KW-0812">Transmembrane</keyword>
<feature type="domain" description="Multidrug resistance protein MdtA-like barrel-sandwich hybrid" evidence="11">
    <location>
        <begin position="89"/>
        <end position="231"/>
    </location>
</feature>
<evidence type="ECO:0000259" key="12">
    <source>
        <dbReference type="Pfam" id="PF25944"/>
    </source>
</evidence>
<dbReference type="GO" id="GO:1990281">
    <property type="term" value="C:efflux pump complex"/>
    <property type="evidence" value="ECO:0007669"/>
    <property type="project" value="TreeGrafter"/>
</dbReference>
<evidence type="ECO:0000256" key="5">
    <source>
        <dbReference type="ARBA" id="ARBA00022519"/>
    </source>
</evidence>
<dbReference type="PANTHER" id="PTHR30469:SF36">
    <property type="entry name" value="BLL3903 PROTEIN"/>
    <property type="match status" value="1"/>
</dbReference>
<evidence type="ECO:0000256" key="8">
    <source>
        <dbReference type="SAM" id="MobiDB-lite"/>
    </source>
</evidence>
<feature type="domain" description="Multidrug resistance protein MdtA-like C-terminal permuted SH3" evidence="13">
    <location>
        <begin position="325"/>
        <end position="382"/>
    </location>
</feature>
<dbReference type="Pfam" id="PF25944">
    <property type="entry name" value="Beta-barrel_RND"/>
    <property type="match status" value="1"/>
</dbReference>
<dbReference type="InterPro" id="IPR058627">
    <property type="entry name" value="MdtA-like_C"/>
</dbReference>
<protein>
    <submittedName>
        <fullName evidence="14">RND family efflux transporter, MFP subunit</fullName>
    </submittedName>
</protein>
<feature type="domain" description="Multidrug resistance protein MdtA-like alpha-helical hairpin" evidence="10">
    <location>
        <begin position="130"/>
        <end position="198"/>
    </location>
</feature>
<feature type="region of interest" description="Disordered" evidence="8">
    <location>
        <begin position="387"/>
        <end position="423"/>
    </location>
</feature>
<feature type="domain" description="Multidrug resistance protein MdtA-like beta-barrel" evidence="12">
    <location>
        <begin position="237"/>
        <end position="315"/>
    </location>
</feature>
<evidence type="ECO:0000256" key="6">
    <source>
        <dbReference type="ARBA" id="ARBA00023136"/>
    </source>
</evidence>
<keyword evidence="5" id="KW-0997">Cell inner membrane</keyword>
<evidence type="ECO:0000259" key="11">
    <source>
        <dbReference type="Pfam" id="PF25917"/>
    </source>
</evidence>
<dbReference type="InterPro" id="IPR006143">
    <property type="entry name" value="RND_pump_MFP"/>
</dbReference>